<name>A0A1I0VPB1_9PSEU</name>
<protein>
    <recommendedName>
        <fullName evidence="4">DUF742 domain-containing protein</fullName>
    </recommendedName>
</protein>
<evidence type="ECO:0008006" key="4">
    <source>
        <dbReference type="Google" id="ProtNLM"/>
    </source>
</evidence>
<reference evidence="3" key="1">
    <citation type="submission" date="2016-10" db="EMBL/GenBank/DDBJ databases">
        <authorList>
            <person name="Varghese N."/>
            <person name="Submissions S."/>
        </authorList>
    </citation>
    <scope>NUCLEOTIDE SEQUENCE [LARGE SCALE GENOMIC DNA]</scope>
    <source>
        <strain evidence="3">CGMCC 4.3568</strain>
    </source>
</reference>
<proteinExistence type="predicted"/>
<dbReference type="RefSeq" id="WP_091668458.1">
    <property type="nucleotide sequence ID" value="NZ_FOKG01000001.1"/>
</dbReference>
<dbReference type="AlphaFoldDB" id="A0A1I0VPB1"/>
<dbReference type="PANTHER" id="PTHR36221:SF1">
    <property type="entry name" value="DUF742 DOMAIN-CONTAINING PROTEIN"/>
    <property type="match status" value="1"/>
</dbReference>
<dbReference type="PANTHER" id="PTHR36221">
    <property type="entry name" value="DUF742 DOMAIN-CONTAINING PROTEIN"/>
    <property type="match status" value="1"/>
</dbReference>
<feature type="region of interest" description="Disordered" evidence="1">
    <location>
        <begin position="1"/>
        <end position="49"/>
    </location>
</feature>
<dbReference type="EMBL" id="FOKG01000001">
    <property type="protein sequence ID" value="SFA78048.1"/>
    <property type="molecule type" value="Genomic_DNA"/>
</dbReference>
<dbReference type="STRING" id="490629.SAMN05216266_101382"/>
<evidence type="ECO:0000313" key="3">
    <source>
        <dbReference type="Proteomes" id="UP000243799"/>
    </source>
</evidence>
<keyword evidence="3" id="KW-1185">Reference proteome</keyword>
<dbReference type="Pfam" id="PF05331">
    <property type="entry name" value="DUF742"/>
    <property type="match status" value="1"/>
</dbReference>
<dbReference type="InterPro" id="IPR007995">
    <property type="entry name" value="DUF742"/>
</dbReference>
<gene>
    <name evidence="2" type="ORF">SAMN05216266_101382</name>
</gene>
<evidence type="ECO:0000256" key="1">
    <source>
        <dbReference type="SAM" id="MobiDB-lite"/>
    </source>
</evidence>
<dbReference type="Proteomes" id="UP000243799">
    <property type="component" value="Unassembled WGS sequence"/>
</dbReference>
<accession>A0A1I0VPB1</accession>
<evidence type="ECO:0000313" key="2">
    <source>
        <dbReference type="EMBL" id="SFA78048.1"/>
    </source>
</evidence>
<organism evidence="2 3">
    <name type="scientific">Amycolatopsis marina</name>
    <dbReference type="NCBI Taxonomy" id="490629"/>
    <lineage>
        <taxon>Bacteria</taxon>
        <taxon>Bacillati</taxon>
        <taxon>Actinomycetota</taxon>
        <taxon>Actinomycetes</taxon>
        <taxon>Pseudonocardiales</taxon>
        <taxon>Pseudonocardiaceae</taxon>
        <taxon>Amycolatopsis</taxon>
    </lineage>
</organism>
<dbReference type="OrthoDB" id="4244884at2"/>
<sequence>MGYPGDSAQSGRRTGRSGARFPSAELLETAPEPESANDPEGVEPDARATEDTYRLLVRPYVLTKGRTQTSKHYALETLITTRPGPAWSGVISNELHTVRELCVEPRSVAEVAALMSVPLGVARVLIGDMDDAGLVEVHASVATPEGRPDLDLMRRVLRGLHEL</sequence>